<evidence type="ECO:0000313" key="3">
    <source>
        <dbReference type="Proteomes" id="UP000006352"/>
    </source>
</evidence>
<evidence type="ECO:0000313" key="2">
    <source>
        <dbReference type="EMBL" id="CCM03934.1"/>
    </source>
</evidence>
<dbReference type="Pfam" id="PF12146">
    <property type="entry name" value="Hydrolase_4"/>
    <property type="match status" value="1"/>
</dbReference>
<proteinExistence type="predicted"/>
<dbReference type="InterPro" id="IPR029058">
    <property type="entry name" value="AB_hydrolase_fold"/>
</dbReference>
<dbReference type="InParanoid" id="J4H3W1"/>
<dbReference type="STRING" id="599839.J4H3W1"/>
<dbReference type="SUPFAM" id="SSF53474">
    <property type="entry name" value="alpha/beta-Hydrolases"/>
    <property type="match status" value="1"/>
</dbReference>
<gene>
    <name evidence="2" type="ORF">FIBRA_06086</name>
</gene>
<dbReference type="InterPro" id="IPR022742">
    <property type="entry name" value="Hydrolase_4"/>
</dbReference>
<keyword evidence="3" id="KW-1185">Reference proteome</keyword>
<evidence type="ECO:0000259" key="1">
    <source>
        <dbReference type="Pfam" id="PF12146"/>
    </source>
</evidence>
<accession>J4H3W1</accession>
<feature type="domain" description="Serine aminopeptidase S33" evidence="1">
    <location>
        <begin position="31"/>
        <end position="275"/>
    </location>
</feature>
<dbReference type="EMBL" id="HE797135">
    <property type="protein sequence ID" value="CCM03934.1"/>
    <property type="molecule type" value="Genomic_DNA"/>
</dbReference>
<dbReference type="Proteomes" id="UP000006352">
    <property type="component" value="Unassembled WGS sequence"/>
</dbReference>
<organism evidence="2 3">
    <name type="scientific">Fibroporia radiculosa</name>
    <dbReference type="NCBI Taxonomy" id="599839"/>
    <lineage>
        <taxon>Eukaryota</taxon>
        <taxon>Fungi</taxon>
        <taxon>Dikarya</taxon>
        <taxon>Basidiomycota</taxon>
        <taxon>Agaricomycotina</taxon>
        <taxon>Agaricomycetes</taxon>
        <taxon>Polyporales</taxon>
        <taxon>Fibroporiaceae</taxon>
        <taxon>Fibroporia</taxon>
    </lineage>
</organism>
<name>J4H3W1_9APHY</name>
<dbReference type="FunCoup" id="J4H3W1">
    <property type="interactions" value="120"/>
</dbReference>
<dbReference type="InterPro" id="IPR051044">
    <property type="entry name" value="MAG_DAG_Lipase"/>
</dbReference>
<reference evidence="2 3" key="1">
    <citation type="journal article" date="2012" name="Appl. Environ. Microbiol.">
        <title>Short-read sequencing for genomic analysis of the brown rot fungus Fibroporia radiculosa.</title>
        <authorList>
            <person name="Tang J.D."/>
            <person name="Perkins A.D."/>
            <person name="Sonstegard T.S."/>
            <person name="Schroeder S.G."/>
            <person name="Burgess S.C."/>
            <person name="Diehl S.V."/>
        </authorList>
    </citation>
    <scope>NUCLEOTIDE SEQUENCE [LARGE SCALE GENOMIC DNA]</scope>
    <source>
        <strain evidence="2 3">TFFH 294</strain>
    </source>
</reference>
<dbReference type="AlphaFoldDB" id="J4H3W1"/>
<sequence length="306" mass="33877">MSDSSSAYSEAWIAGPGDHQFYTRTYTAASAPRAAVLFVHGFADHVGRYEHAHCNWAARDIMVFAFDQRGFGRTALDNQHKSKDAVYGKASHQMQMQDIEWWVRHVKKEHPNLPLFLFGHSMGGGMVLAFSTQAQPPPSSETIKLLSGVIASSPLLLQTVPASKLLRKAGGMAATIIPWLPFPARVPAEDLSHDAIVNRASELDPLIKSYGTFRGLTDMLERGENLLRSGYHHWPENLSVTSHTASEQFFNKLDAEDKKLALFPGGYHELTNEPNGMKEKFWDECVSWILAHVPATSGDGAHLAKL</sequence>
<dbReference type="GeneID" id="24098845"/>
<dbReference type="OrthoDB" id="10249433at2759"/>
<dbReference type="RefSeq" id="XP_012183217.1">
    <property type="nucleotide sequence ID" value="XM_012327827.1"/>
</dbReference>
<dbReference type="HOGENOM" id="CLU_026209_5_2_1"/>
<protein>
    <recommendedName>
        <fullName evidence="1">Serine aminopeptidase S33 domain-containing protein</fullName>
    </recommendedName>
</protein>
<dbReference type="PANTHER" id="PTHR11614">
    <property type="entry name" value="PHOSPHOLIPASE-RELATED"/>
    <property type="match status" value="1"/>
</dbReference>
<dbReference type="Gene3D" id="3.40.50.1820">
    <property type="entry name" value="alpha/beta hydrolase"/>
    <property type="match status" value="1"/>
</dbReference>